<keyword evidence="4" id="KW-0444">Lipid biosynthesis</keyword>
<evidence type="ECO:0000256" key="10">
    <source>
        <dbReference type="ARBA" id="ARBA00023264"/>
    </source>
</evidence>
<dbReference type="InterPro" id="IPR003817">
    <property type="entry name" value="PS_Dcarbxylase"/>
</dbReference>
<name>A0ABT6DMV4_9BACT</name>
<keyword evidence="9 13" id="KW-0456">Lyase</keyword>
<evidence type="ECO:0000256" key="6">
    <source>
        <dbReference type="ARBA" id="ARBA00023098"/>
    </source>
</evidence>
<keyword evidence="11" id="KW-0670">Pyruvate</keyword>
<evidence type="ECO:0000256" key="7">
    <source>
        <dbReference type="ARBA" id="ARBA00023145"/>
    </source>
</evidence>
<evidence type="ECO:0000256" key="4">
    <source>
        <dbReference type="ARBA" id="ARBA00022516"/>
    </source>
</evidence>
<evidence type="ECO:0000313" key="13">
    <source>
        <dbReference type="EMBL" id="MDG0818202.1"/>
    </source>
</evidence>
<evidence type="ECO:0000313" key="14">
    <source>
        <dbReference type="Proteomes" id="UP001152321"/>
    </source>
</evidence>
<dbReference type="InterPro" id="IPR033177">
    <property type="entry name" value="PSD-B"/>
</dbReference>
<dbReference type="EC" id="4.1.1.65" evidence="3"/>
<evidence type="ECO:0000256" key="12">
    <source>
        <dbReference type="ARBA" id="ARBA00024326"/>
    </source>
</evidence>
<evidence type="ECO:0000256" key="1">
    <source>
        <dbReference type="ARBA" id="ARBA00001928"/>
    </source>
</evidence>
<dbReference type="RefSeq" id="WP_277579678.1">
    <property type="nucleotide sequence ID" value="NZ_JANRMI010000007.1"/>
</dbReference>
<comment type="cofactor">
    <cofactor evidence="1">
        <name>pyruvate</name>
        <dbReference type="ChEBI" id="CHEBI:15361"/>
    </cofactor>
</comment>
<gene>
    <name evidence="13" type="primary">asd</name>
    <name evidence="13" type="ORF">NWE73_17600</name>
</gene>
<keyword evidence="5" id="KW-0210">Decarboxylase</keyword>
<comment type="caution">
    <text evidence="13">The sequence shown here is derived from an EMBL/GenBank/DDBJ whole genome shotgun (WGS) entry which is preliminary data.</text>
</comment>
<accession>A0ABT6DMV4</accession>
<dbReference type="PANTHER" id="PTHR10067:SF6">
    <property type="entry name" value="PHOSPHATIDYLSERINE DECARBOXYLASE PROENZYME, MITOCHONDRIAL"/>
    <property type="match status" value="1"/>
</dbReference>
<comment type="pathway">
    <text evidence="12">Phospholipid metabolism; phosphatidylethanolamine biosynthesis.</text>
</comment>
<comment type="pathway">
    <text evidence="2">Lipid metabolism.</text>
</comment>
<organism evidence="13 14">
    <name type="scientific">Bdellovibrio svalbardensis</name>
    <dbReference type="NCBI Taxonomy" id="2972972"/>
    <lineage>
        <taxon>Bacteria</taxon>
        <taxon>Pseudomonadati</taxon>
        <taxon>Bdellovibrionota</taxon>
        <taxon>Bdellovibrionia</taxon>
        <taxon>Bdellovibrionales</taxon>
        <taxon>Pseudobdellovibrionaceae</taxon>
        <taxon>Bdellovibrio</taxon>
    </lineage>
</organism>
<dbReference type="PANTHER" id="PTHR10067">
    <property type="entry name" value="PHOSPHATIDYLSERINE DECARBOXYLASE"/>
    <property type="match status" value="1"/>
</dbReference>
<evidence type="ECO:0000256" key="5">
    <source>
        <dbReference type="ARBA" id="ARBA00022793"/>
    </source>
</evidence>
<evidence type="ECO:0000256" key="9">
    <source>
        <dbReference type="ARBA" id="ARBA00023239"/>
    </source>
</evidence>
<evidence type="ECO:0000256" key="8">
    <source>
        <dbReference type="ARBA" id="ARBA00023209"/>
    </source>
</evidence>
<evidence type="ECO:0000256" key="3">
    <source>
        <dbReference type="ARBA" id="ARBA00012243"/>
    </source>
</evidence>
<keyword evidence="6" id="KW-0443">Lipid metabolism</keyword>
<reference evidence="13" key="1">
    <citation type="submission" date="2022-08" db="EMBL/GenBank/DDBJ databases">
        <title>Novel Bdellovibrio Species Isolated from Svalbard: Designation Bdellovibrio svalbardensis.</title>
        <authorList>
            <person name="Mitchell R.J."/>
            <person name="Choi S.Y."/>
        </authorList>
    </citation>
    <scope>NUCLEOTIDE SEQUENCE</scope>
    <source>
        <strain evidence="13">PAP01</strain>
    </source>
</reference>
<dbReference type="Pfam" id="PF02666">
    <property type="entry name" value="PS_Dcarbxylase"/>
    <property type="match status" value="1"/>
</dbReference>
<keyword evidence="8" id="KW-0594">Phospholipid biosynthesis</keyword>
<dbReference type="Proteomes" id="UP001152321">
    <property type="component" value="Unassembled WGS sequence"/>
</dbReference>
<dbReference type="NCBIfam" id="TIGR00163">
    <property type="entry name" value="PS_decarb"/>
    <property type="match status" value="1"/>
</dbReference>
<evidence type="ECO:0000256" key="11">
    <source>
        <dbReference type="ARBA" id="ARBA00023317"/>
    </source>
</evidence>
<keyword evidence="10" id="KW-1208">Phospholipid metabolism</keyword>
<dbReference type="EMBL" id="JANRMI010000007">
    <property type="protein sequence ID" value="MDG0818202.1"/>
    <property type="molecule type" value="Genomic_DNA"/>
</dbReference>
<keyword evidence="14" id="KW-1185">Reference proteome</keyword>
<evidence type="ECO:0000256" key="2">
    <source>
        <dbReference type="ARBA" id="ARBA00005189"/>
    </source>
</evidence>
<keyword evidence="7" id="KW-0865">Zymogen</keyword>
<sequence length="275" mass="31303">MSAITRILPKRRLSRWVGKFMHYRGPKFWARATVKSFAWFYNINLEEAEKPYTEYPSIGDFFIRRLKLGTRPVANTWAVHPADSKITQSAPIDDGTLIQAKGITYKLSEFTQDPDCDKKWAGGFFLTYYLCPTDYHRVHSPVDGDITSVRYMPGELWPVNEWSTTNIKNLFSVNERVLVEIDTDLGPVGVVFVGATNVGHICLSFDEQIQGNQKGPHIFQHKFYSPEIPTHKGAELGMFRMGSTIVMLYPPSFRQKFEGHLNLGPSVKVNGPLIK</sequence>
<proteinExistence type="predicted"/>
<dbReference type="GO" id="GO:0004609">
    <property type="term" value="F:phosphatidylserine decarboxylase activity"/>
    <property type="evidence" value="ECO:0007669"/>
    <property type="project" value="UniProtKB-EC"/>
</dbReference>
<protein>
    <recommendedName>
        <fullName evidence="3">phosphatidylserine decarboxylase</fullName>
        <ecNumber evidence="3">4.1.1.65</ecNumber>
    </recommendedName>
</protein>